<dbReference type="EMBL" id="ML977560">
    <property type="protein sequence ID" value="KAF2006217.1"/>
    <property type="molecule type" value="Genomic_DNA"/>
</dbReference>
<feature type="region of interest" description="Disordered" evidence="2">
    <location>
        <begin position="261"/>
        <end position="284"/>
    </location>
</feature>
<feature type="region of interest" description="Disordered" evidence="2">
    <location>
        <begin position="208"/>
        <end position="227"/>
    </location>
</feature>
<gene>
    <name evidence="5" type="ORF">P154DRAFT_517885</name>
</gene>
<dbReference type="InterPro" id="IPR056024">
    <property type="entry name" value="DUF7605"/>
</dbReference>
<evidence type="ECO:0000313" key="5">
    <source>
        <dbReference type="EMBL" id="KAF2006217.1"/>
    </source>
</evidence>
<name>A0A6A5WXA7_9PLEO</name>
<dbReference type="InterPro" id="IPR045063">
    <property type="entry name" value="Dynamin_N"/>
</dbReference>
<evidence type="ECO:0000256" key="1">
    <source>
        <dbReference type="SAM" id="Coils"/>
    </source>
</evidence>
<feature type="domain" description="Dynamin N-terminal" evidence="3">
    <location>
        <begin position="402"/>
        <end position="643"/>
    </location>
</feature>
<evidence type="ECO:0000259" key="4">
    <source>
        <dbReference type="Pfam" id="PF24564"/>
    </source>
</evidence>
<feature type="compositionally biased region" description="Acidic residues" evidence="2">
    <location>
        <begin position="770"/>
        <end position="793"/>
    </location>
</feature>
<organism evidence="5 6">
    <name type="scientific">Amniculicola lignicola CBS 123094</name>
    <dbReference type="NCBI Taxonomy" id="1392246"/>
    <lineage>
        <taxon>Eukaryota</taxon>
        <taxon>Fungi</taxon>
        <taxon>Dikarya</taxon>
        <taxon>Ascomycota</taxon>
        <taxon>Pezizomycotina</taxon>
        <taxon>Dothideomycetes</taxon>
        <taxon>Pleosporomycetidae</taxon>
        <taxon>Pleosporales</taxon>
        <taxon>Amniculicolaceae</taxon>
        <taxon>Amniculicola</taxon>
    </lineage>
</organism>
<keyword evidence="6" id="KW-1185">Reference proteome</keyword>
<feature type="region of interest" description="Disordered" evidence="2">
    <location>
        <begin position="742"/>
        <end position="807"/>
    </location>
</feature>
<sequence length="1438" mass="160861">MSWDAFHKKAKLVLPREQLGPKRFWVGILYHDKPDNADFQHEDFLWLKAHGKITVDALRRQYAARRPGVDFGLHFNDQLPQGSAMMKDLNTYNDNTIFFKTTEKSSPVTSAPAQLQMPSETVSQALSGSGPIPAPQKPQGNLNILGTTLTTKSLPGNMRYPLTPISANIDTRTSFHPAEQLHKLSAGAPSHAQTEHTTSSRSAILSTEPLDQSQNPVENPPTSVTYLPPTTNIRPPTMGCSLSHPSHYTTPYPPIGDAFPGRSTPAPLAQHEYRDGPGPPQTECQEVDEKVKAERDMVEPDTQEPDTQESFNLFDPDDVFEKELSNELDDDGNSRPTDTFLRKVMDQQSPEILEIAVSKALKILDHLSCTFSPHTTSSPDAASWVQSIEKLLKMAEQKRTVVGVVGNTGAGKSSVINALLDEERLVPTNCMRACTAVVTEMSWNSSNEPDSKYRAEIEFANPEEWRKEVSALLSEFRTEDRNIVKEISDPNSEAGIAWAKVQAVYPKKPREVFKDITADDLMAEESVLKILGTTKKINAAIPESFYRRLQVYVDSKEKTTGREKDKKKKKKSVDVEYWPLIKVVRIYIRSPALSTGAVIVDLPGVHDSNAARSAVAQNYLKQCTGLWIVAPITRAVDDKSAKTLLGDTFKRQLKYDGGFSGVTFICSKSDDISITEATDSLDLEDEVSHLEAQVKAHKDEIEETEQRIEDLQESSAVYLEAMNTVDAEMDVWDALQEDLEDGKTVYPPVPKCQNRKKQSGSRRTGNRDADDSDEEFIVSDSDTEDEEDDEEDGKSDSGNIEPSQVPLTLMEIKDKIKELKETKKNARRTRFDLEVQIKDLKAEIIAVEGKMKKVKSEINAICIAGRNAYSRGAIQQDFAQGIKELDQENAAEEDEENFNPDEELRDYEEVARSLPVFCVSSRAYQKLCGRLQKDGSVPGFNSKEETEMPQLQAHCKKLTEAGRIRSCRAMLLSFAQHLNTFFMWAASDGSGLKLTDDEKRRESHYIEKRLGELESGMEKAVESCISAALDVMTDQIFSKYPDAINESIRAAPAAVGRWHAPRASGGLAWSTYKAIVRRDGTYTSPSRGPCDFNIELSQPITKRLATGWERAFQHRLPKVFQSYTKNLGQLLHKFHEVVEERARENGVGFAHIQLLANQIDTYEQLFGELQTTLITDMNELQRDANREFTPTIVSLMHAAYEACASEAGQGCFARMKTHMVNYVDTARHQMFTAATTTVRQRLTHMCRALEEKMANKADEIYMSMKRDYMSVLGGATLSDDANKLSKEERTMRSAVKAILFEIDAKFEGLANGQIEEIVDADAEMQDDGEIKDETEMKDGDDDSDFETLHTSTDKVVQKRTRAPSESRFTPSKKFKHEHQMRALSVTPGRKKKNLPFVESDSGSNDIRMGSPAPSRPTPKNRFPTAEMASDDDGDDGEL</sequence>
<feature type="region of interest" description="Disordered" evidence="2">
    <location>
        <begin position="1332"/>
        <end position="1438"/>
    </location>
</feature>
<accession>A0A6A5WXA7</accession>
<evidence type="ECO:0008006" key="7">
    <source>
        <dbReference type="Google" id="ProtNLM"/>
    </source>
</evidence>
<evidence type="ECO:0000256" key="2">
    <source>
        <dbReference type="SAM" id="MobiDB-lite"/>
    </source>
</evidence>
<evidence type="ECO:0000313" key="6">
    <source>
        <dbReference type="Proteomes" id="UP000799779"/>
    </source>
</evidence>
<keyword evidence="1" id="KW-0175">Coiled coil</keyword>
<proteinExistence type="predicted"/>
<dbReference type="Pfam" id="PF00350">
    <property type="entry name" value="Dynamin_N"/>
    <property type="match status" value="1"/>
</dbReference>
<dbReference type="PANTHER" id="PTHR36681:SF3">
    <property type="entry name" value="NUCLEAR GTPASE, GERMINAL CENTER-ASSOCIATED, TANDEM DUPLICATE 3"/>
    <property type="match status" value="1"/>
</dbReference>
<evidence type="ECO:0000259" key="3">
    <source>
        <dbReference type="Pfam" id="PF00350"/>
    </source>
</evidence>
<dbReference type="InterPro" id="IPR027417">
    <property type="entry name" value="P-loop_NTPase"/>
</dbReference>
<dbReference type="PANTHER" id="PTHR36681">
    <property type="entry name" value="NUCLEAR GTPASE, GERMINAL CENTER-ASSOCIATED, TANDEM DUPLICATE 3"/>
    <property type="match status" value="1"/>
</dbReference>
<feature type="coiled-coil region" evidence="1">
    <location>
        <begin position="809"/>
        <end position="857"/>
    </location>
</feature>
<protein>
    <recommendedName>
        <fullName evidence="7">P-loop containing nucleoside triphosphate hydrolase protein</fullName>
    </recommendedName>
</protein>
<reference evidence="5" key="1">
    <citation type="journal article" date="2020" name="Stud. Mycol.">
        <title>101 Dothideomycetes genomes: a test case for predicting lifestyles and emergence of pathogens.</title>
        <authorList>
            <person name="Haridas S."/>
            <person name="Albert R."/>
            <person name="Binder M."/>
            <person name="Bloem J."/>
            <person name="Labutti K."/>
            <person name="Salamov A."/>
            <person name="Andreopoulos B."/>
            <person name="Baker S."/>
            <person name="Barry K."/>
            <person name="Bills G."/>
            <person name="Bluhm B."/>
            <person name="Cannon C."/>
            <person name="Castanera R."/>
            <person name="Culley D."/>
            <person name="Daum C."/>
            <person name="Ezra D."/>
            <person name="Gonzalez J."/>
            <person name="Henrissat B."/>
            <person name="Kuo A."/>
            <person name="Liang C."/>
            <person name="Lipzen A."/>
            <person name="Lutzoni F."/>
            <person name="Magnuson J."/>
            <person name="Mondo S."/>
            <person name="Nolan M."/>
            <person name="Ohm R."/>
            <person name="Pangilinan J."/>
            <person name="Park H.-J."/>
            <person name="Ramirez L."/>
            <person name="Alfaro M."/>
            <person name="Sun H."/>
            <person name="Tritt A."/>
            <person name="Yoshinaga Y."/>
            <person name="Zwiers L.-H."/>
            <person name="Turgeon B."/>
            <person name="Goodwin S."/>
            <person name="Spatafora J."/>
            <person name="Crous P."/>
            <person name="Grigoriev I."/>
        </authorList>
    </citation>
    <scope>NUCLEOTIDE SEQUENCE</scope>
    <source>
        <strain evidence="5">CBS 123094</strain>
    </source>
</reference>
<dbReference type="OrthoDB" id="3598281at2759"/>
<feature type="coiled-coil region" evidence="1">
    <location>
        <begin position="680"/>
        <end position="721"/>
    </location>
</feature>
<dbReference type="Proteomes" id="UP000799779">
    <property type="component" value="Unassembled WGS sequence"/>
</dbReference>
<feature type="compositionally biased region" description="Acidic residues" evidence="2">
    <location>
        <begin position="1428"/>
        <end position="1438"/>
    </location>
</feature>
<dbReference type="Gene3D" id="3.40.50.300">
    <property type="entry name" value="P-loop containing nucleotide triphosphate hydrolases"/>
    <property type="match status" value="1"/>
</dbReference>
<dbReference type="Pfam" id="PF24564">
    <property type="entry name" value="DUF7605"/>
    <property type="match status" value="1"/>
</dbReference>
<feature type="domain" description="DUF7605" evidence="4">
    <location>
        <begin position="1065"/>
        <end position="1225"/>
    </location>
</feature>
<dbReference type="SUPFAM" id="SSF52540">
    <property type="entry name" value="P-loop containing nucleoside triphosphate hydrolases"/>
    <property type="match status" value="1"/>
</dbReference>